<dbReference type="InterPro" id="IPR001757">
    <property type="entry name" value="P_typ_ATPase"/>
</dbReference>
<dbReference type="GO" id="GO:0005886">
    <property type="term" value="C:plasma membrane"/>
    <property type="evidence" value="ECO:0007669"/>
    <property type="project" value="UniProtKB-SubCell"/>
</dbReference>
<evidence type="ECO:0000256" key="3">
    <source>
        <dbReference type="SAM" id="Phobius"/>
    </source>
</evidence>
<sequence length="187" mass="20472">MRPEARETIESCKLAGIRPIIVTGDHKLTARTIGREVGLFKYGDKILQGTDIDRLSDENLKKEIKKTNIFARVEPKHKIRIVDALQAQNEVVAMTGDGVNDAPAIKSADIGVALGSGSEVTKETADIVLLDDNFKTIVDAIKTGRNIFNNIKKIILFLLTDTFTEFILIGSALLMGFPLPLLASQIL</sequence>
<dbReference type="EMBL" id="BARV01016624">
    <property type="protein sequence ID" value="GAI29155.1"/>
    <property type="molecule type" value="Genomic_DNA"/>
</dbReference>
<evidence type="ECO:0000313" key="4">
    <source>
        <dbReference type="EMBL" id="GAI29155.1"/>
    </source>
</evidence>
<feature type="non-terminal residue" evidence="4">
    <location>
        <position position="187"/>
    </location>
</feature>
<protein>
    <recommendedName>
        <fullName evidence="5">Cation-transporting P-type ATPase C-terminal domain-containing protein</fullName>
    </recommendedName>
</protein>
<name>X1NQS9_9ZZZZ</name>
<keyword evidence="2" id="KW-1003">Cell membrane</keyword>
<keyword evidence="3" id="KW-1133">Transmembrane helix</keyword>
<dbReference type="InterPro" id="IPR023214">
    <property type="entry name" value="HAD_sf"/>
</dbReference>
<dbReference type="PANTHER" id="PTHR43294:SF21">
    <property type="entry name" value="CATION TRANSPORTING ATPASE"/>
    <property type="match status" value="1"/>
</dbReference>
<dbReference type="PANTHER" id="PTHR43294">
    <property type="entry name" value="SODIUM/POTASSIUM-TRANSPORTING ATPASE SUBUNIT ALPHA"/>
    <property type="match status" value="1"/>
</dbReference>
<dbReference type="GO" id="GO:0005524">
    <property type="term" value="F:ATP binding"/>
    <property type="evidence" value="ECO:0007669"/>
    <property type="project" value="InterPro"/>
</dbReference>
<dbReference type="SUPFAM" id="SSF56784">
    <property type="entry name" value="HAD-like"/>
    <property type="match status" value="1"/>
</dbReference>
<comment type="caution">
    <text evidence="4">The sequence shown here is derived from an EMBL/GenBank/DDBJ whole genome shotgun (WGS) entry which is preliminary data.</text>
</comment>
<proteinExistence type="predicted"/>
<dbReference type="Gene3D" id="3.40.50.1000">
    <property type="entry name" value="HAD superfamily/HAD-like"/>
    <property type="match status" value="1"/>
</dbReference>
<dbReference type="InterPro" id="IPR036412">
    <property type="entry name" value="HAD-like_sf"/>
</dbReference>
<dbReference type="PRINTS" id="PR00119">
    <property type="entry name" value="CATATPASE"/>
</dbReference>
<gene>
    <name evidence="4" type="ORF">S06H3_28482</name>
</gene>
<evidence type="ECO:0000256" key="1">
    <source>
        <dbReference type="ARBA" id="ARBA00004651"/>
    </source>
</evidence>
<dbReference type="Pfam" id="PF00702">
    <property type="entry name" value="Hydrolase"/>
    <property type="match status" value="1"/>
</dbReference>
<evidence type="ECO:0008006" key="5">
    <source>
        <dbReference type="Google" id="ProtNLM"/>
    </source>
</evidence>
<keyword evidence="3" id="KW-0472">Membrane</keyword>
<comment type="subcellular location">
    <subcellularLocation>
        <location evidence="1">Cell membrane</location>
        <topology evidence="1">Multi-pass membrane protein</topology>
    </subcellularLocation>
</comment>
<evidence type="ECO:0000256" key="2">
    <source>
        <dbReference type="ARBA" id="ARBA00022475"/>
    </source>
</evidence>
<dbReference type="Gene3D" id="1.20.1110.10">
    <property type="entry name" value="Calcium-transporting ATPase, transmembrane domain"/>
    <property type="match status" value="1"/>
</dbReference>
<feature type="transmembrane region" description="Helical" evidence="3">
    <location>
        <begin position="154"/>
        <end position="177"/>
    </location>
</feature>
<dbReference type="NCBIfam" id="TIGR01494">
    <property type="entry name" value="ATPase_P-type"/>
    <property type="match status" value="1"/>
</dbReference>
<reference evidence="4" key="1">
    <citation type="journal article" date="2014" name="Front. Microbiol.">
        <title>High frequency of phylogenetically diverse reductive dehalogenase-homologous genes in deep subseafloor sedimentary metagenomes.</title>
        <authorList>
            <person name="Kawai M."/>
            <person name="Futagami T."/>
            <person name="Toyoda A."/>
            <person name="Takaki Y."/>
            <person name="Nishi S."/>
            <person name="Hori S."/>
            <person name="Arai W."/>
            <person name="Tsubouchi T."/>
            <person name="Morono Y."/>
            <person name="Uchiyama I."/>
            <person name="Ito T."/>
            <person name="Fujiyama A."/>
            <person name="Inagaki F."/>
            <person name="Takami H."/>
        </authorList>
    </citation>
    <scope>NUCLEOTIDE SEQUENCE</scope>
    <source>
        <strain evidence="4">Expedition CK06-06</strain>
    </source>
</reference>
<dbReference type="AlphaFoldDB" id="X1NQS9"/>
<organism evidence="4">
    <name type="scientific">marine sediment metagenome</name>
    <dbReference type="NCBI Taxonomy" id="412755"/>
    <lineage>
        <taxon>unclassified sequences</taxon>
        <taxon>metagenomes</taxon>
        <taxon>ecological metagenomes</taxon>
    </lineage>
</organism>
<dbReference type="InterPro" id="IPR050510">
    <property type="entry name" value="Cation_transp_ATPase_P-type"/>
</dbReference>
<keyword evidence="3" id="KW-0812">Transmembrane</keyword>
<accession>X1NQS9</accession>
<dbReference type="GO" id="GO:0016887">
    <property type="term" value="F:ATP hydrolysis activity"/>
    <property type="evidence" value="ECO:0007669"/>
    <property type="project" value="InterPro"/>
</dbReference>